<dbReference type="Proteomes" id="UP001163324">
    <property type="component" value="Chromosome 4"/>
</dbReference>
<evidence type="ECO:0000313" key="2">
    <source>
        <dbReference type="Proteomes" id="UP001163324"/>
    </source>
</evidence>
<reference evidence="1" key="1">
    <citation type="submission" date="2022-10" db="EMBL/GenBank/DDBJ databases">
        <title>Complete Genome of Trichothecium roseum strain YXFP-22015, a Plant Pathogen Isolated from Citrus.</title>
        <authorList>
            <person name="Wang Y."/>
            <person name="Zhu L."/>
        </authorList>
    </citation>
    <scope>NUCLEOTIDE SEQUENCE</scope>
    <source>
        <strain evidence="1">YXFP-22015</strain>
    </source>
</reference>
<keyword evidence="2" id="KW-1185">Reference proteome</keyword>
<gene>
    <name evidence="1" type="ORF">N3K66_004855</name>
</gene>
<accession>A0ACC0V2D7</accession>
<organism evidence="1 2">
    <name type="scientific">Trichothecium roseum</name>
    <dbReference type="NCBI Taxonomy" id="47278"/>
    <lineage>
        <taxon>Eukaryota</taxon>
        <taxon>Fungi</taxon>
        <taxon>Dikarya</taxon>
        <taxon>Ascomycota</taxon>
        <taxon>Pezizomycotina</taxon>
        <taxon>Sordariomycetes</taxon>
        <taxon>Hypocreomycetidae</taxon>
        <taxon>Hypocreales</taxon>
        <taxon>Hypocreales incertae sedis</taxon>
        <taxon>Trichothecium</taxon>
    </lineage>
</organism>
<comment type="caution">
    <text evidence="1">The sequence shown here is derived from an EMBL/GenBank/DDBJ whole genome shotgun (WGS) entry which is preliminary data.</text>
</comment>
<proteinExistence type="predicted"/>
<sequence length="715" mass="77813">MAATSSSSSPLESLPDDLLIDVLDHLDRARDISHLEQASRRTRALVAQDGWRRFVRTRFGAAGGAHHYRPSSSSSSSSPAAEWRSAADRLTYLDRCWDRRAVVLINFGEKKQSQQRQRREPRNGAAPQATQQSVGFHPALDAGLLPAGEGELAAWGVGENLVTRVSAHGRPDEWRRLDGREGGYASGFGDVTAVSTLAYGERGQQEPAVAVGRANGELRIVRASGPRFGETLRTVARKSDDTPSAGGTGTPTRKSPAQVAVSWTDWHAPSNLLASSCNTTLSLHDLSRPADDREEEGESLQPVLVYDAALEDDPNDVSLIRNVRFASRDTLAVSLGGTRHPLRWGQITPTGFVLDPVPRSGAEDADFLATKADPDRGGRTTVRAVEPVPLSSSSSSSPLLLSAWDDGSYRLTDPRTPSPHDASYRDRWQPYEPGSTLLVYGTRHFVAGSNISPDLRFFDFRFPKSYHHADALPCSPSPPAPRPPFVPRAEECNDDGNDDDDNDDDDERGTTTATNNLKKKNRGDGGNPSACDHASGRRCAWHDLSRRPRWRPDATLHTGRSWRNRVHALTKASDASSRFYVGFEGAVTEVNLCLSRDVGSGSNDSLLERTHPEGWEAVPSKGRVGLIENGVGLVDEREWNRAPTENLEIWHQNQEAILRGTTTAAASAAAAATGTDGNLGSGGGGKEHSRLDEAYVPPPPRREGEVRRNQRGWRS</sequence>
<dbReference type="EMBL" id="CM047943">
    <property type="protein sequence ID" value="KAI9900593.1"/>
    <property type="molecule type" value="Genomic_DNA"/>
</dbReference>
<evidence type="ECO:0000313" key="1">
    <source>
        <dbReference type="EMBL" id="KAI9900593.1"/>
    </source>
</evidence>
<name>A0ACC0V2D7_9HYPO</name>
<protein>
    <submittedName>
        <fullName evidence="1">Uncharacterized protein</fullName>
    </submittedName>
</protein>